<feature type="compositionally biased region" description="Basic and acidic residues" evidence="1">
    <location>
        <begin position="74"/>
        <end position="90"/>
    </location>
</feature>
<protein>
    <submittedName>
        <fullName evidence="2">Uncharacterized protein</fullName>
    </submittedName>
</protein>
<keyword evidence="3" id="KW-1185">Reference proteome</keyword>
<evidence type="ECO:0000256" key="1">
    <source>
        <dbReference type="SAM" id="MobiDB-lite"/>
    </source>
</evidence>
<reference evidence="2" key="2">
    <citation type="submission" date="2023-05" db="EMBL/GenBank/DDBJ databases">
        <authorList>
            <consortium name="Lawrence Berkeley National Laboratory"/>
            <person name="Steindorff A."/>
            <person name="Hensen N."/>
            <person name="Bonometti L."/>
            <person name="Westerberg I."/>
            <person name="Brannstrom I.O."/>
            <person name="Guillou S."/>
            <person name="Cros-Aarteil S."/>
            <person name="Calhoun S."/>
            <person name="Haridas S."/>
            <person name="Kuo A."/>
            <person name="Mondo S."/>
            <person name="Pangilinan J."/>
            <person name="Riley R."/>
            <person name="Labutti K."/>
            <person name="Andreopoulos B."/>
            <person name="Lipzen A."/>
            <person name="Chen C."/>
            <person name="Yanf M."/>
            <person name="Daum C."/>
            <person name="Ng V."/>
            <person name="Clum A."/>
            <person name="Ohm R."/>
            <person name="Martin F."/>
            <person name="Silar P."/>
            <person name="Natvig D."/>
            <person name="Lalanne C."/>
            <person name="Gautier V."/>
            <person name="Ament-Velasquez S.L."/>
            <person name="Kruys A."/>
            <person name="Hutchinson M.I."/>
            <person name="Powell A.J."/>
            <person name="Barry K."/>
            <person name="Miller A.N."/>
            <person name="Grigoriev I.V."/>
            <person name="Debuchy R."/>
            <person name="Gladieux P."/>
            <person name="Thoren M.H."/>
            <person name="Johannesson H."/>
        </authorList>
    </citation>
    <scope>NUCLEOTIDE SEQUENCE</scope>
    <source>
        <strain evidence="2">CBS 892.96</strain>
    </source>
</reference>
<evidence type="ECO:0000313" key="2">
    <source>
        <dbReference type="EMBL" id="KAK4171491.1"/>
    </source>
</evidence>
<evidence type="ECO:0000313" key="3">
    <source>
        <dbReference type="Proteomes" id="UP001302321"/>
    </source>
</evidence>
<comment type="caution">
    <text evidence="2">The sequence shown here is derived from an EMBL/GenBank/DDBJ whole genome shotgun (WGS) entry which is preliminary data.</text>
</comment>
<accession>A0AAN6VY17</accession>
<dbReference type="EMBL" id="MU866554">
    <property type="protein sequence ID" value="KAK4171491.1"/>
    <property type="molecule type" value="Genomic_DNA"/>
</dbReference>
<gene>
    <name evidence="2" type="ORF">QBC36DRAFT_382524</name>
</gene>
<proteinExistence type="predicted"/>
<sequence>MGEEEAIARWKEKEEKEFQRRLRTTLTGSGLNDESIEAIIEGEKVHKNTVVHPPYPETDVEFLKEAWAEEDGDVSSRSDEQTSSKSSKDFERRLKKQLGRLGLDEEAIQATLKKERLKKQEESSQPESLRPTYTRFSLPYLDAETLVFFFNNRLGI</sequence>
<dbReference type="Proteomes" id="UP001302321">
    <property type="component" value="Unassembled WGS sequence"/>
</dbReference>
<name>A0AAN6VY17_9PEZI</name>
<dbReference type="AlphaFoldDB" id="A0AAN6VY17"/>
<organism evidence="2 3">
    <name type="scientific">Triangularia setosa</name>
    <dbReference type="NCBI Taxonomy" id="2587417"/>
    <lineage>
        <taxon>Eukaryota</taxon>
        <taxon>Fungi</taxon>
        <taxon>Dikarya</taxon>
        <taxon>Ascomycota</taxon>
        <taxon>Pezizomycotina</taxon>
        <taxon>Sordariomycetes</taxon>
        <taxon>Sordariomycetidae</taxon>
        <taxon>Sordariales</taxon>
        <taxon>Podosporaceae</taxon>
        <taxon>Triangularia</taxon>
    </lineage>
</organism>
<reference evidence="2" key="1">
    <citation type="journal article" date="2023" name="Mol. Phylogenet. Evol.">
        <title>Genome-scale phylogeny and comparative genomics of the fungal order Sordariales.</title>
        <authorList>
            <person name="Hensen N."/>
            <person name="Bonometti L."/>
            <person name="Westerberg I."/>
            <person name="Brannstrom I.O."/>
            <person name="Guillou S."/>
            <person name="Cros-Aarteil S."/>
            <person name="Calhoun S."/>
            <person name="Haridas S."/>
            <person name="Kuo A."/>
            <person name="Mondo S."/>
            <person name="Pangilinan J."/>
            <person name="Riley R."/>
            <person name="LaButti K."/>
            <person name="Andreopoulos B."/>
            <person name="Lipzen A."/>
            <person name="Chen C."/>
            <person name="Yan M."/>
            <person name="Daum C."/>
            <person name="Ng V."/>
            <person name="Clum A."/>
            <person name="Steindorff A."/>
            <person name="Ohm R.A."/>
            <person name="Martin F."/>
            <person name="Silar P."/>
            <person name="Natvig D.O."/>
            <person name="Lalanne C."/>
            <person name="Gautier V."/>
            <person name="Ament-Velasquez S.L."/>
            <person name="Kruys A."/>
            <person name="Hutchinson M.I."/>
            <person name="Powell A.J."/>
            <person name="Barry K."/>
            <person name="Miller A.N."/>
            <person name="Grigoriev I.V."/>
            <person name="Debuchy R."/>
            <person name="Gladieux P."/>
            <person name="Hiltunen Thoren M."/>
            <person name="Johannesson H."/>
        </authorList>
    </citation>
    <scope>NUCLEOTIDE SEQUENCE</scope>
    <source>
        <strain evidence="2">CBS 892.96</strain>
    </source>
</reference>
<feature type="region of interest" description="Disordered" evidence="1">
    <location>
        <begin position="71"/>
        <end position="90"/>
    </location>
</feature>